<evidence type="ECO:0000313" key="2">
    <source>
        <dbReference type="EMBL" id="KAK7601185.1"/>
    </source>
</evidence>
<dbReference type="Proteomes" id="UP001367676">
    <property type="component" value="Unassembled WGS sequence"/>
</dbReference>
<feature type="region of interest" description="Disordered" evidence="1">
    <location>
        <begin position="139"/>
        <end position="161"/>
    </location>
</feature>
<protein>
    <submittedName>
        <fullName evidence="2">Uncharacterized protein</fullName>
    </submittedName>
</protein>
<dbReference type="EMBL" id="JBBCAQ010000010">
    <property type="protein sequence ID" value="KAK7601185.1"/>
    <property type="molecule type" value="Genomic_DNA"/>
</dbReference>
<dbReference type="AlphaFoldDB" id="A0AAN9TL76"/>
<keyword evidence="3" id="KW-1185">Reference proteome</keyword>
<comment type="caution">
    <text evidence="2">The sequence shown here is derived from an EMBL/GenBank/DDBJ whole genome shotgun (WGS) entry which is preliminary data.</text>
</comment>
<organism evidence="2 3">
    <name type="scientific">Parthenolecanium corni</name>
    <dbReference type="NCBI Taxonomy" id="536013"/>
    <lineage>
        <taxon>Eukaryota</taxon>
        <taxon>Metazoa</taxon>
        <taxon>Ecdysozoa</taxon>
        <taxon>Arthropoda</taxon>
        <taxon>Hexapoda</taxon>
        <taxon>Insecta</taxon>
        <taxon>Pterygota</taxon>
        <taxon>Neoptera</taxon>
        <taxon>Paraneoptera</taxon>
        <taxon>Hemiptera</taxon>
        <taxon>Sternorrhyncha</taxon>
        <taxon>Coccoidea</taxon>
        <taxon>Coccidae</taxon>
        <taxon>Parthenolecanium</taxon>
    </lineage>
</organism>
<reference evidence="2 3" key="1">
    <citation type="submission" date="2024-03" db="EMBL/GenBank/DDBJ databases">
        <title>Adaptation during the transition from Ophiocordyceps entomopathogen to insect associate is accompanied by gene loss and intensified selection.</title>
        <authorList>
            <person name="Ward C.M."/>
            <person name="Onetto C.A."/>
            <person name="Borneman A.R."/>
        </authorList>
    </citation>
    <scope>NUCLEOTIDE SEQUENCE [LARGE SCALE GENOMIC DNA]</scope>
    <source>
        <strain evidence="2">AWRI1</strain>
        <tissue evidence="2">Single Adult Female</tissue>
    </source>
</reference>
<name>A0AAN9TL76_9HEMI</name>
<evidence type="ECO:0000256" key="1">
    <source>
        <dbReference type="SAM" id="MobiDB-lite"/>
    </source>
</evidence>
<proteinExistence type="predicted"/>
<accession>A0AAN9TL76</accession>
<gene>
    <name evidence="2" type="ORF">V9T40_008626</name>
</gene>
<evidence type="ECO:0000313" key="3">
    <source>
        <dbReference type="Proteomes" id="UP001367676"/>
    </source>
</evidence>
<sequence length="161" mass="17654">MEFHRSVPKVSPLPPVLIPLAVYPAYGQMQPVSKAHHHLHNVHQQPSVPSPTTPIPFVKISQLEPQVPLSMPAMPAPAAVQAVRFVPCLCSGNKDDRWSKTNYQGNTHYVNTSPFQAIQLLPCYCPLVREVDPQYGQQIQSVSPTDQPSNNGPSSTIATKS</sequence>